<reference evidence="5 6" key="1">
    <citation type="submission" date="2020-05" db="EMBL/GenBank/DDBJ databases">
        <authorList>
            <person name="Campoy J."/>
            <person name="Schneeberger K."/>
            <person name="Spophaly S."/>
        </authorList>
    </citation>
    <scope>NUCLEOTIDE SEQUENCE [LARGE SCALE GENOMIC DNA]</scope>
    <source>
        <strain evidence="5">PruArmRojPasFocal</strain>
    </source>
</reference>
<evidence type="ECO:0000256" key="3">
    <source>
        <dbReference type="ARBA" id="ARBA00022821"/>
    </source>
</evidence>
<dbReference type="Proteomes" id="UP000507222">
    <property type="component" value="Unassembled WGS sequence"/>
</dbReference>
<feature type="domain" description="Disease resistance N-terminal" evidence="4">
    <location>
        <begin position="6"/>
        <end position="95"/>
    </location>
</feature>
<gene>
    <name evidence="5" type="ORF">CURHAP_LOCUS10091</name>
</gene>
<dbReference type="Gene3D" id="3.40.50.300">
    <property type="entry name" value="P-loop containing nucleotide triphosphate hydrolases"/>
    <property type="match status" value="1"/>
</dbReference>
<protein>
    <recommendedName>
        <fullName evidence="4">Disease resistance N-terminal domain-containing protein</fullName>
    </recommendedName>
</protein>
<dbReference type="Pfam" id="PF18052">
    <property type="entry name" value="Rx_N"/>
    <property type="match status" value="1"/>
</dbReference>
<dbReference type="InterPro" id="IPR027417">
    <property type="entry name" value="P-loop_NTPase"/>
</dbReference>
<name>A0A6J5TUE2_PRUAR</name>
<keyword evidence="2" id="KW-0547">Nucleotide-binding</keyword>
<sequence>MVEALISVLLERLASVTYHHIEDEVRFVLDAKKEVEEFAAHLEDIRAVLEDAEQRQVKEASVRNWLDKLEDIAYRMDDVLDEWNTEILKQEVVKKEANGENARVANKKMVCFSILSYCFCFGQVSRVIRHRDIAVKIKNLNESLVVIAKQRQTYNFQYLERSTELPEREKTSSFVDTSAVFGREKQKGILVSKLFSQSSEEGNGLLVIPIVGMGGMGKTLCLNWPIMMKMLNPILRREYGFVSRNLLMRLKLPKPSFMVPKAPP</sequence>
<dbReference type="GO" id="GO:0006952">
    <property type="term" value="P:defense response"/>
    <property type="evidence" value="ECO:0007669"/>
    <property type="project" value="UniProtKB-KW"/>
</dbReference>
<evidence type="ECO:0000313" key="5">
    <source>
        <dbReference type="EMBL" id="CAB4267423.1"/>
    </source>
</evidence>
<evidence type="ECO:0000259" key="4">
    <source>
        <dbReference type="Pfam" id="PF18052"/>
    </source>
</evidence>
<keyword evidence="1" id="KW-0677">Repeat</keyword>
<evidence type="ECO:0000256" key="2">
    <source>
        <dbReference type="ARBA" id="ARBA00022741"/>
    </source>
</evidence>
<organism evidence="5 6">
    <name type="scientific">Prunus armeniaca</name>
    <name type="common">Apricot</name>
    <name type="synonym">Armeniaca vulgaris</name>
    <dbReference type="NCBI Taxonomy" id="36596"/>
    <lineage>
        <taxon>Eukaryota</taxon>
        <taxon>Viridiplantae</taxon>
        <taxon>Streptophyta</taxon>
        <taxon>Embryophyta</taxon>
        <taxon>Tracheophyta</taxon>
        <taxon>Spermatophyta</taxon>
        <taxon>Magnoliopsida</taxon>
        <taxon>eudicotyledons</taxon>
        <taxon>Gunneridae</taxon>
        <taxon>Pentapetalae</taxon>
        <taxon>rosids</taxon>
        <taxon>fabids</taxon>
        <taxon>Rosales</taxon>
        <taxon>Rosaceae</taxon>
        <taxon>Amygdaloideae</taxon>
        <taxon>Amygdaleae</taxon>
        <taxon>Prunus</taxon>
    </lineage>
</organism>
<dbReference type="SUPFAM" id="SSF52540">
    <property type="entry name" value="P-loop containing nucleoside triphosphate hydrolases"/>
    <property type="match status" value="1"/>
</dbReference>
<dbReference type="InterPro" id="IPR041118">
    <property type="entry name" value="Rx_N"/>
</dbReference>
<accession>A0A6J5TUE2</accession>
<dbReference type="PANTHER" id="PTHR19338:SF37">
    <property type="entry name" value="DISEASE RESISTANCE PROTEIN RGA4"/>
    <property type="match status" value="1"/>
</dbReference>
<dbReference type="EMBL" id="CAEKDK010000001">
    <property type="protein sequence ID" value="CAB4267423.1"/>
    <property type="molecule type" value="Genomic_DNA"/>
</dbReference>
<keyword evidence="3" id="KW-0611">Plant defense</keyword>
<evidence type="ECO:0000256" key="1">
    <source>
        <dbReference type="ARBA" id="ARBA00022737"/>
    </source>
</evidence>
<evidence type="ECO:0000313" key="6">
    <source>
        <dbReference type="Proteomes" id="UP000507222"/>
    </source>
</evidence>
<dbReference type="GO" id="GO:0000166">
    <property type="term" value="F:nucleotide binding"/>
    <property type="evidence" value="ECO:0007669"/>
    <property type="project" value="UniProtKB-KW"/>
</dbReference>
<dbReference type="AlphaFoldDB" id="A0A6J5TUE2"/>
<dbReference type="PANTHER" id="PTHR19338">
    <property type="entry name" value="TRANSLOCASE OF INNER MITOCHONDRIAL MEMBRANE 13 HOMOLOG"/>
    <property type="match status" value="1"/>
</dbReference>
<dbReference type="Gene3D" id="1.20.5.4130">
    <property type="match status" value="1"/>
</dbReference>
<proteinExistence type="predicted"/>